<reference evidence="2" key="1">
    <citation type="submission" date="2016-10" db="EMBL/GenBank/DDBJ databases">
        <authorList>
            <person name="Varghese N."/>
            <person name="Submissions S."/>
        </authorList>
    </citation>
    <scope>NUCLEOTIDE SEQUENCE [LARGE SCALE GENOMIC DNA]</scope>
    <source>
        <strain evidence="2">CGMCC 4.3516</strain>
    </source>
</reference>
<protein>
    <submittedName>
        <fullName evidence="1">Uncharacterized protein</fullName>
    </submittedName>
</protein>
<keyword evidence="2" id="KW-1185">Reference proteome</keyword>
<sequence length="87" mass="9808">MAEAKDKQGVYLGEFRRGPAFFTVFEISADPRAYRVDCRDSGGGPNPCATFEEGIGESPYWHGAWNHDEWCAWIVAEARKVVENPTR</sequence>
<dbReference type="OrthoDB" id="5194790at2"/>
<dbReference type="STRING" id="58114.SAMN05216270_10379"/>
<gene>
    <name evidence="1" type="ORF">SAMN05216270_10379</name>
</gene>
<evidence type="ECO:0000313" key="2">
    <source>
        <dbReference type="Proteomes" id="UP000198949"/>
    </source>
</evidence>
<dbReference type="Proteomes" id="UP000198949">
    <property type="component" value="Unassembled WGS sequence"/>
</dbReference>
<dbReference type="RefSeq" id="WP_091030517.1">
    <property type="nucleotide sequence ID" value="NZ_FNAD01000003.1"/>
</dbReference>
<accession>A0A1G6TPE1</accession>
<evidence type="ECO:0000313" key="1">
    <source>
        <dbReference type="EMBL" id="SDD30909.1"/>
    </source>
</evidence>
<organism evidence="1 2">
    <name type="scientific">Glycomyces harbinensis</name>
    <dbReference type="NCBI Taxonomy" id="58114"/>
    <lineage>
        <taxon>Bacteria</taxon>
        <taxon>Bacillati</taxon>
        <taxon>Actinomycetota</taxon>
        <taxon>Actinomycetes</taxon>
        <taxon>Glycomycetales</taxon>
        <taxon>Glycomycetaceae</taxon>
        <taxon>Glycomyces</taxon>
    </lineage>
</organism>
<dbReference type="EMBL" id="FNAD01000003">
    <property type="protein sequence ID" value="SDD30909.1"/>
    <property type="molecule type" value="Genomic_DNA"/>
</dbReference>
<name>A0A1G6TPE1_9ACTN</name>
<dbReference type="AlphaFoldDB" id="A0A1G6TPE1"/>
<proteinExistence type="predicted"/>